<evidence type="ECO:0000256" key="1">
    <source>
        <dbReference type="ARBA" id="ARBA00012089"/>
    </source>
</evidence>
<dbReference type="Gene3D" id="3.40.50.620">
    <property type="entry name" value="HUPs"/>
    <property type="match status" value="1"/>
</dbReference>
<dbReference type="Gene3D" id="3.90.1490.10">
    <property type="entry name" value="putative n-type atp pyrophosphatase, domain 2"/>
    <property type="match status" value="1"/>
</dbReference>
<dbReference type="InterPro" id="IPR002761">
    <property type="entry name" value="Diphthami_syn_dom"/>
</dbReference>
<reference evidence="8 9" key="1">
    <citation type="journal article" date="2014" name="PLoS ONE">
        <title>De novo Genome Assembly of the Fungal Plant Pathogen Pyrenophora semeniperda.</title>
        <authorList>
            <person name="Soliai M.M."/>
            <person name="Meyer S.E."/>
            <person name="Udall J.A."/>
            <person name="Elzinga D.E."/>
            <person name="Hermansen R.A."/>
            <person name="Bodily P.M."/>
            <person name="Hart A.A."/>
            <person name="Coleman C.E."/>
        </authorList>
    </citation>
    <scope>NUCLEOTIDE SEQUENCE [LARGE SCALE GENOMIC DNA]</scope>
    <source>
        <strain evidence="8 9">CCB06</strain>
        <tissue evidence="8">Mycelium</tissue>
    </source>
</reference>
<feature type="compositionally biased region" description="Low complexity" evidence="6">
    <location>
        <begin position="384"/>
        <end position="395"/>
    </location>
</feature>
<feature type="compositionally biased region" description="Polar residues" evidence="6">
    <location>
        <begin position="369"/>
        <end position="383"/>
    </location>
</feature>
<dbReference type="InterPro" id="IPR035959">
    <property type="entry name" value="RutC-like_sf"/>
</dbReference>
<dbReference type="InterPro" id="IPR014729">
    <property type="entry name" value="Rossmann-like_a/b/a_fold"/>
</dbReference>
<evidence type="ECO:0000313" key="9">
    <source>
        <dbReference type="Proteomes" id="UP000265663"/>
    </source>
</evidence>
<dbReference type="Pfam" id="PF01902">
    <property type="entry name" value="Diphthami_syn_2"/>
    <property type="match status" value="1"/>
</dbReference>
<dbReference type="OrthoDB" id="686384at2759"/>
<dbReference type="AlphaFoldDB" id="A0A3M7MHI1"/>
<dbReference type="CDD" id="cd01994">
    <property type="entry name" value="AANH_PF0828-like"/>
    <property type="match status" value="1"/>
</dbReference>
<dbReference type="PANTHER" id="PTHR12196">
    <property type="entry name" value="DOMAIN OF UNKNOWN FUNCTION 71 DUF71 -CONTAINING PROTEIN"/>
    <property type="match status" value="1"/>
</dbReference>
<feature type="region of interest" description="Disordered" evidence="6">
    <location>
        <begin position="334"/>
        <end position="433"/>
    </location>
</feature>
<gene>
    <name evidence="8" type="ORF">GMOD_00004752</name>
</gene>
<dbReference type="EMBL" id="KE747843">
    <property type="protein sequence ID" value="RMZ73940.1"/>
    <property type="molecule type" value="Genomic_DNA"/>
</dbReference>
<dbReference type="GO" id="GO:0017178">
    <property type="term" value="F:diphthine-ammonia ligase activity"/>
    <property type="evidence" value="ECO:0007669"/>
    <property type="project" value="UniProtKB-EC"/>
</dbReference>
<dbReference type="SUPFAM" id="SSF52402">
    <property type="entry name" value="Adenine nucleotide alpha hydrolases-like"/>
    <property type="match status" value="1"/>
</dbReference>
<dbReference type="SUPFAM" id="SSF55298">
    <property type="entry name" value="YjgF-like"/>
    <property type="match status" value="2"/>
</dbReference>
<dbReference type="GO" id="GO:0017183">
    <property type="term" value="P:protein histidyl modification to diphthamide"/>
    <property type="evidence" value="ECO:0007669"/>
    <property type="project" value="TreeGrafter"/>
</dbReference>
<protein>
    <recommendedName>
        <fullName evidence="2">Diphthine--ammonia ligase</fullName>
        <ecNumber evidence="1">6.3.1.14</ecNumber>
    </recommendedName>
    <alternativeName>
        <fullName evidence="3">Diphthamide synthase</fullName>
    </alternativeName>
    <alternativeName>
        <fullName evidence="4">Diphthamide synthetase</fullName>
    </alternativeName>
</protein>
<organism evidence="8 9">
    <name type="scientific">Pyrenophora seminiperda CCB06</name>
    <dbReference type="NCBI Taxonomy" id="1302712"/>
    <lineage>
        <taxon>Eukaryota</taxon>
        <taxon>Fungi</taxon>
        <taxon>Dikarya</taxon>
        <taxon>Ascomycota</taxon>
        <taxon>Pezizomycotina</taxon>
        <taxon>Dothideomycetes</taxon>
        <taxon>Pleosporomycetidae</taxon>
        <taxon>Pleosporales</taxon>
        <taxon>Pleosporineae</taxon>
        <taxon>Pleosporaceae</taxon>
        <taxon>Pyrenophora</taxon>
    </lineage>
</organism>
<dbReference type="EC" id="6.3.1.14" evidence="1"/>
<feature type="compositionally biased region" description="Basic and acidic residues" evidence="6">
    <location>
        <begin position="976"/>
        <end position="986"/>
    </location>
</feature>
<feature type="region of interest" description="Disordered" evidence="6">
    <location>
        <begin position="445"/>
        <end position="465"/>
    </location>
</feature>
<dbReference type="Pfam" id="PF01042">
    <property type="entry name" value="Ribonuc_L-PSP"/>
    <property type="match status" value="1"/>
</dbReference>
<evidence type="ECO:0000256" key="4">
    <source>
        <dbReference type="ARBA" id="ARBA00031552"/>
    </source>
</evidence>
<feature type="domain" description="Diphthamide synthase" evidence="7">
    <location>
        <begin position="492"/>
        <end position="731"/>
    </location>
</feature>
<evidence type="ECO:0000256" key="5">
    <source>
        <dbReference type="ARBA" id="ARBA00048108"/>
    </source>
</evidence>
<evidence type="ECO:0000256" key="3">
    <source>
        <dbReference type="ARBA" id="ARBA00029814"/>
    </source>
</evidence>
<feature type="region of interest" description="Disordered" evidence="6">
    <location>
        <begin position="970"/>
        <end position="992"/>
    </location>
</feature>
<dbReference type="CDD" id="cd06156">
    <property type="entry name" value="eu_AANH_C_2"/>
    <property type="match status" value="1"/>
</dbReference>
<keyword evidence="9" id="KW-1185">Reference proteome</keyword>
<evidence type="ECO:0000259" key="7">
    <source>
        <dbReference type="Pfam" id="PF01902"/>
    </source>
</evidence>
<name>A0A3M7MHI1_9PLEO</name>
<dbReference type="InterPro" id="IPR006175">
    <property type="entry name" value="YjgF/YER057c/UK114"/>
</dbReference>
<dbReference type="PANTHER" id="PTHR12196:SF2">
    <property type="entry name" value="DIPHTHINE--AMMONIA LIGASE"/>
    <property type="match status" value="1"/>
</dbReference>
<dbReference type="CDD" id="cd06155">
    <property type="entry name" value="eu_AANH_C_1"/>
    <property type="match status" value="1"/>
</dbReference>
<feature type="compositionally biased region" description="Polar residues" evidence="6">
    <location>
        <begin position="792"/>
        <end position="813"/>
    </location>
</feature>
<evidence type="ECO:0000256" key="2">
    <source>
        <dbReference type="ARBA" id="ARBA00018426"/>
    </source>
</evidence>
<evidence type="ECO:0000313" key="8">
    <source>
        <dbReference type="EMBL" id="RMZ73940.1"/>
    </source>
</evidence>
<feature type="compositionally biased region" description="Low complexity" evidence="6">
    <location>
        <begin position="449"/>
        <end position="459"/>
    </location>
</feature>
<dbReference type="Proteomes" id="UP000265663">
    <property type="component" value="Unassembled WGS sequence"/>
</dbReference>
<dbReference type="FunFam" id="3.40.50.620:FF:000145">
    <property type="entry name" value="ATP-binding domain containing protein"/>
    <property type="match status" value="1"/>
</dbReference>
<comment type="catalytic activity">
    <reaction evidence="5">
        <text>diphthine-[translation elongation factor 2] + NH4(+) + ATP = diphthamide-[translation elongation factor 2] + AMP + diphosphate + H(+)</text>
        <dbReference type="Rhea" id="RHEA:19753"/>
        <dbReference type="Rhea" id="RHEA-COMP:10172"/>
        <dbReference type="Rhea" id="RHEA-COMP:10174"/>
        <dbReference type="ChEBI" id="CHEBI:15378"/>
        <dbReference type="ChEBI" id="CHEBI:16692"/>
        <dbReference type="ChEBI" id="CHEBI:28938"/>
        <dbReference type="ChEBI" id="CHEBI:30616"/>
        <dbReference type="ChEBI" id="CHEBI:33019"/>
        <dbReference type="ChEBI" id="CHEBI:82696"/>
        <dbReference type="ChEBI" id="CHEBI:456215"/>
        <dbReference type="EC" id="6.3.1.14"/>
    </reaction>
</comment>
<evidence type="ECO:0000256" key="6">
    <source>
        <dbReference type="SAM" id="MobiDB-lite"/>
    </source>
</evidence>
<dbReference type="NCBIfam" id="TIGR00290">
    <property type="entry name" value="MJ0570_dom"/>
    <property type="match status" value="1"/>
</dbReference>
<feature type="region of interest" description="Disordered" evidence="6">
    <location>
        <begin position="784"/>
        <end position="829"/>
    </location>
</feature>
<feature type="compositionally biased region" description="Polar residues" evidence="6">
    <location>
        <begin position="337"/>
        <end position="349"/>
    </location>
</feature>
<proteinExistence type="predicted"/>
<dbReference type="Gene3D" id="3.30.1330.40">
    <property type="entry name" value="RutC-like"/>
    <property type="match status" value="2"/>
</dbReference>
<sequence>MDGSYPMHPAQAMQSPFFYYNPDPQGENTRQHGHFTPHPSGQSTFQAHNMYYQRPTSASSHMTYPQTAYANQMLTPVASPQPMYQKPTILIQPQDSPYLHPIDTDYTFSPATPPLSTCGSSTSSPPSSCDVLPTPLHDMFPGEGIEGVKQGCEGEVFSEILSAGLEWRSTTPPMTPVYIQPPSANQGSYLLSATSCPSLSPSPSPLPRTPFPEAENNFCNPRDLTVSATAELPIVTLCPGDEEHKVVLKGETAKVESFESAQAFTFAGLPTFEPLFELDCEDDFTGLVNFPAETAQYLGNKRQRTDLGAFSPEDDFLSDESFTDFEEELVHGLPLTPASSEFDNMSATSAPKRRTVKKSRCEFSESESDYQGKQQASGDDNTMSGASSQQESGQADNAVGSSSDENATPVAPTSRRGRKQSLTDDPSKTFAPSTMGEILYNAAAEIPTSSSDGSENESSPSDKKRKRNDICLFRGRSHRSIFLFAMASSLNVVALISGGKDSLFSILHCQANGHTVVALANLHPAPSADDDNEDINSYMYQTVGHSVIPLYGEALGIPLYRQEIAGTAVDSSRDYAATSQKQEKDETEDLIPLLRRVIEAHPEVNAVSTGAILSTYQRTRVESVALRLGLTPLSYLWQYPLLPPYTQSSLLHDMTAVGQKAVIIKTASGGLDEDFLGLDVASQATIARLAKAMGRYGDAGDGAILGEGGEFETLALDGPRPLWKKSIRIDKGPCGKLDGGQTVLKIKQSALQEKIDGDERSGDALRIPELFDEECKRVLLETSKTTVEDAASESNGSVPRNETYGSNAQSGPTSVAERLPRNTSKNTPTVFLHSNITSDTHTISPPGSPSRQLTKIFLRLDHCLKHFHLSRAHVNHATLLLRDMADFTVLNPVYAQYFSHVNPPARVTIAVGDALPKGVDVMLSVIMDKEEKDAAAPDKATRPAAKRQGLHVQSRSYWAPANIGPYSQAISFRLPPPHDEQQHNESSETPNCGGEVVYVAGQIPLIPASMTVYTEQGFTGQVVLALQHLWRIGRAKKVKWWTAAVGFIPSSEEEEDHAEDYVRIAQDMWKAMHMHTSSVPFSDDEENDEDAHIDPWDRLNQHHMSSNFSDITVRSPIPDYAAVSTPAPPAPPCFIAQVASLPRDVDIEWSATGLTSSSIQYIPRNNTQQFPHLSITRPQNTRSRFFTLEVRGQDDLHVVLRGLGERGWTCATLYVGRGFEYHGHGVGAVDLEGVQWIPCQRVWGEDGKEVRGVLVGRIDG</sequence>
<accession>A0A3M7MHI1</accession>
<dbReference type="InterPro" id="IPR030662">
    <property type="entry name" value="DPH6/MJ0570"/>
</dbReference>